<gene>
    <name evidence="5" type="ORF">DIATSA_LOCUS11818</name>
</gene>
<dbReference type="PANTHER" id="PTHR11671">
    <property type="entry name" value="V-TYPE ATP SYNTHASE SUBUNIT D"/>
    <property type="match status" value="1"/>
</dbReference>
<dbReference type="AlphaFoldDB" id="A0A9N9WIJ1"/>
<protein>
    <submittedName>
        <fullName evidence="5">Uncharacterized protein</fullName>
    </submittedName>
</protein>
<organism evidence="5 6">
    <name type="scientific">Diatraea saccharalis</name>
    <name type="common">sugarcane borer</name>
    <dbReference type="NCBI Taxonomy" id="40085"/>
    <lineage>
        <taxon>Eukaryota</taxon>
        <taxon>Metazoa</taxon>
        <taxon>Ecdysozoa</taxon>
        <taxon>Arthropoda</taxon>
        <taxon>Hexapoda</taxon>
        <taxon>Insecta</taxon>
        <taxon>Pterygota</taxon>
        <taxon>Neoptera</taxon>
        <taxon>Endopterygota</taxon>
        <taxon>Lepidoptera</taxon>
        <taxon>Glossata</taxon>
        <taxon>Ditrysia</taxon>
        <taxon>Pyraloidea</taxon>
        <taxon>Crambidae</taxon>
        <taxon>Crambinae</taxon>
        <taxon>Diatraea</taxon>
    </lineage>
</organism>
<evidence type="ECO:0000256" key="1">
    <source>
        <dbReference type="ARBA" id="ARBA00005850"/>
    </source>
</evidence>
<dbReference type="GO" id="GO:0046961">
    <property type="term" value="F:proton-transporting ATPase activity, rotational mechanism"/>
    <property type="evidence" value="ECO:0007669"/>
    <property type="project" value="InterPro"/>
</dbReference>
<comment type="function">
    <text evidence="4">Subunit of the V1 complex of vacuolar(H+)-ATPase (V-ATPase), a multisubunit enzyme composed of a peripheral complex (V1) that hydrolyzes ATP and a membrane integral complex (V0) that translocates protons. V-ATPase is responsible for acidifying and maintaining the pH of intracellular compartments and in some cell types, is targeted to the plasma membrane, where it is responsible for acidifying the extracellular environment.</text>
</comment>
<dbReference type="Gene3D" id="1.10.287.3240">
    <property type="match status" value="1"/>
</dbReference>
<dbReference type="EMBL" id="OU893337">
    <property type="protein sequence ID" value="CAG9794443.1"/>
    <property type="molecule type" value="Genomic_DNA"/>
</dbReference>
<evidence type="ECO:0000256" key="4">
    <source>
        <dbReference type="ARBA" id="ARBA00045737"/>
    </source>
</evidence>
<sequence>MPSLVSLQLMRNRLHLAYLGRKLMKWSALATGRELRSIAMTLDSVYKSFGEDLQNAYMLLARARYFCPFMNKMVIENIDNQSGVEPYEHLGIEKGGQQIHEAKVAWLELLKRLILIVELRVSFKLLEISNLSATKRQKVLEKLVAPRTIMTIRYITDELEEKAREDFFRLKKTMQIKRKLALAAAKLQANGLSKSQTSIVLTETSIPEILEDDVIQEIKEDLLTDTNIQEEIKEDLLTDTNNQEEVKEDSIKSPKEDIIPSNNIEKISKTNSEITSKPMYSVESIRSEKVIKNLSTRPSRENMNKEVERENISCLEICDSCRDHLKQESLITKENDTDTKTDLELGVWETEYEEIIKIVRVQKEDGTIVEEKKVIKKRKENRIPIDQLNVDKDIDESTSSKSTHFSGSQTIGTVTVKNKSAFSVKRNAISETIMCLPKMTNPIIRYCLSTACTKSTNDTYDFYCVSLFQSREDIISSDKSYASSIELEVILNNYTTTSAISSTFDSINSSVTH</sequence>
<name>A0A9N9WIJ1_9NEOP</name>
<accession>A0A9N9WIJ1</accession>
<dbReference type="InterPro" id="IPR002699">
    <property type="entry name" value="V_ATPase_D"/>
</dbReference>
<dbReference type="OrthoDB" id="7676488at2759"/>
<keyword evidence="3" id="KW-0406">Ion transport</keyword>
<comment type="similarity">
    <text evidence="1">Belongs to the V-ATPase D subunit family.</text>
</comment>
<reference evidence="5" key="1">
    <citation type="submission" date="2021-12" db="EMBL/GenBank/DDBJ databases">
        <authorList>
            <person name="King R."/>
        </authorList>
    </citation>
    <scope>NUCLEOTIDE SEQUENCE</scope>
</reference>
<proteinExistence type="inferred from homology"/>
<evidence type="ECO:0000313" key="6">
    <source>
        <dbReference type="Proteomes" id="UP001153714"/>
    </source>
</evidence>
<evidence type="ECO:0000256" key="3">
    <source>
        <dbReference type="ARBA" id="ARBA00023065"/>
    </source>
</evidence>
<keyword evidence="6" id="KW-1185">Reference proteome</keyword>
<dbReference type="Pfam" id="PF01813">
    <property type="entry name" value="ATP-synt_D"/>
    <property type="match status" value="1"/>
</dbReference>
<reference evidence="5" key="2">
    <citation type="submission" date="2022-10" db="EMBL/GenBank/DDBJ databases">
        <authorList>
            <consortium name="ENA_rothamsted_submissions"/>
            <consortium name="culmorum"/>
            <person name="King R."/>
        </authorList>
    </citation>
    <scope>NUCLEOTIDE SEQUENCE</scope>
</reference>
<evidence type="ECO:0000313" key="5">
    <source>
        <dbReference type="EMBL" id="CAG9794443.1"/>
    </source>
</evidence>
<evidence type="ECO:0000256" key="2">
    <source>
        <dbReference type="ARBA" id="ARBA00022448"/>
    </source>
</evidence>
<keyword evidence="2" id="KW-0813">Transport</keyword>
<dbReference type="Proteomes" id="UP001153714">
    <property type="component" value="Chromosome 6"/>
</dbReference>